<keyword evidence="1" id="KW-0812">Transmembrane</keyword>
<keyword evidence="1" id="KW-1133">Transmembrane helix</keyword>
<protein>
    <submittedName>
        <fullName evidence="3">Uncharacterized protein</fullName>
    </submittedName>
</protein>
<feature type="transmembrane region" description="Helical" evidence="1">
    <location>
        <begin position="42"/>
        <end position="61"/>
    </location>
</feature>
<keyword evidence="4" id="KW-1185">Reference proteome</keyword>
<comment type="caution">
    <text evidence="3">The sequence shown here is derived from an EMBL/GenBank/DDBJ whole genome shotgun (WGS) entry which is preliminary data.</text>
</comment>
<organism evidence="3 4">
    <name type="scientific">Cymbomonas tetramitiformis</name>
    <dbReference type="NCBI Taxonomy" id="36881"/>
    <lineage>
        <taxon>Eukaryota</taxon>
        <taxon>Viridiplantae</taxon>
        <taxon>Chlorophyta</taxon>
        <taxon>Pyramimonadophyceae</taxon>
        <taxon>Pyramimonadales</taxon>
        <taxon>Pyramimonadaceae</taxon>
        <taxon>Cymbomonas</taxon>
    </lineage>
</organism>
<dbReference type="AlphaFoldDB" id="A0AAE0GAH2"/>
<proteinExistence type="predicted"/>
<feature type="chain" id="PRO_5041963725" evidence="2">
    <location>
        <begin position="19"/>
        <end position="144"/>
    </location>
</feature>
<dbReference type="EMBL" id="LGRX02007714">
    <property type="protein sequence ID" value="KAK3274464.1"/>
    <property type="molecule type" value="Genomic_DNA"/>
</dbReference>
<evidence type="ECO:0000313" key="3">
    <source>
        <dbReference type="EMBL" id="KAK3274464.1"/>
    </source>
</evidence>
<evidence type="ECO:0000256" key="2">
    <source>
        <dbReference type="SAM" id="SignalP"/>
    </source>
</evidence>
<keyword evidence="1" id="KW-0472">Membrane</keyword>
<keyword evidence="2" id="KW-0732">Signal</keyword>
<sequence length="144" mass="15683">MFNSLITTVPSILVACTAAPSVAYDAQVLREGMDQPFFSNRQAVRCLLVGLAYGFLCSLVARQIVQVDGEFITGDAQRDLVFGAMCLVDVVFAQAVCMSFRLKVYTWPWSTHISRQASSLGYINNPVGLMLIASDVLQQIANVG</sequence>
<gene>
    <name evidence="3" type="ORF">CYMTET_17352</name>
</gene>
<dbReference type="Proteomes" id="UP001190700">
    <property type="component" value="Unassembled WGS sequence"/>
</dbReference>
<evidence type="ECO:0000313" key="4">
    <source>
        <dbReference type="Proteomes" id="UP001190700"/>
    </source>
</evidence>
<feature type="transmembrane region" description="Helical" evidence="1">
    <location>
        <begin position="81"/>
        <end position="102"/>
    </location>
</feature>
<accession>A0AAE0GAH2</accession>
<reference evidence="3 4" key="1">
    <citation type="journal article" date="2015" name="Genome Biol. Evol.">
        <title>Comparative Genomics of a Bacterivorous Green Alga Reveals Evolutionary Causalities and Consequences of Phago-Mixotrophic Mode of Nutrition.</title>
        <authorList>
            <person name="Burns J.A."/>
            <person name="Paasch A."/>
            <person name="Narechania A."/>
            <person name="Kim E."/>
        </authorList>
    </citation>
    <scope>NUCLEOTIDE SEQUENCE [LARGE SCALE GENOMIC DNA]</scope>
    <source>
        <strain evidence="3 4">PLY_AMNH</strain>
    </source>
</reference>
<name>A0AAE0GAH2_9CHLO</name>
<evidence type="ECO:0000256" key="1">
    <source>
        <dbReference type="SAM" id="Phobius"/>
    </source>
</evidence>
<feature type="signal peptide" evidence="2">
    <location>
        <begin position="1"/>
        <end position="18"/>
    </location>
</feature>